<keyword evidence="2" id="KW-1133">Transmembrane helix</keyword>
<keyword evidence="2" id="KW-0812">Transmembrane</keyword>
<feature type="transmembrane region" description="Helical" evidence="2">
    <location>
        <begin position="226"/>
        <end position="244"/>
    </location>
</feature>
<evidence type="ECO:0000256" key="2">
    <source>
        <dbReference type="SAM" id="Phobius"/>
    </source>
</evidence>
<organism evidence="4 5">
    <name type="scientific">Akkermansia biwaensis</name>
    <dbReference type="NCBI Taxonomy" id="2946555"/>
    <lineage>
        <taxon>Bacteria</taxon>
        <taxon>Pseudomonadati</taxon>
        <taxon>Verrucomicrobiota</taxon>
        <taxon>Verrucomicrobiia</taxon>
        <taxon>Verrucomicrobiales</taxon>
        <taxon>Akkermansiaceae</taxon>
        <taxon>Akkermansia</taxon>
    </lineage>
</organism>
<feature type="transmembrane region" description="Helical" evidence="2">
    <location>
        <begin position="351"/>
        <end position="383"/>
    </location>
</feature>
<keyword evidence="2" id="KW-0472">Membrane</keyword>
<dbReference type="Pfam" id="PF14237">
    <property type="entry name" value="GYF_2"/>
    <property type="match status" value="1"/>
</dbReference>
<feature type="region of interest" description="Disordered" evidence="1">
    <location>
        <begin position="390"/>
        <end position="413"/>
    </location>
</feature>
<feature type="transmembrane region" description="Helical" evidence="2">
    <location>
        <begin position="265"/>
        <end position="291"/>
    </location>
</feature>
<feature type="transmembrane region" description="Helical" evidence="2">
    <location>
        <begin position="200"/>
        <end position="220"/>
    </location>
</feature>
<evidence type="ECO:0000259" key="3">
    <source>
        <dbReference type="Pfam" id="PF14237"/>
    </source>
</evidence>
<reference evidence="4" key="1">
    <citation type="submission" date="2022-06" db="EMBL/GenBank/DDBJ databases">
        <title>Akkermansia biwalacus sp. nov., an anaerobic mucin-degrading bacterium isolated from human intestine.</title>
        <authorList>
            <person name="Kobayashi Y."/>
            <person name="Inoue S."/>
            <person name="Kawahara T."/>
            <person name="Kohda N."/>
        </authorList>
    </citation>
    <scope>NUCLEOTIDE SEQUENCE</scope>
    <source>
        <strain evidence="4">WON2089</strain>
    </source>
</reference>
<gene>
    <name evidence="4" type="ORF">Abiwalacus_09470</name>
</gene>
<proteinExistence type="predicted"/>
<protein>
    <recommendedName>
        <fullName evidence="3">GYF domain-containing protein</fullName>
    </recommendedName>
</protein>
<dbReference type="RefSeq" id="WP_215435499.1">
    <property type="nucleotide sequence ID" value="NZ_AP025943.1"/>
</dbReference>
<evidence type="ECO:0000313" key="5">
    <source>
        <dbReference type="Proteomes" id="UP001062263"/>
    </source>
</evidence>
<name>A0ABN6QI13_9BACT</name>
<feature type="domain" description="GYF" evidence="3">
    <location>
        <begin position="8"/>
        <end position="55"/>
    </location>
</feature>
<sequence length="413" mass="46002">MENQAIYYYLSPEGANVGPLTLTQLKNLHQDGTITDSTYVISTIEKKWITFAELPAPIPADVSASVPKPAQAVAAPAPADPVQPLRKGFTHRLERLIQFNSEVGAWLAKVITFGKFNPENSASFEHALIKMGMLQVYFVWLSTVILCVTIGLIVNPAFAWVGIFIGIFLGFFFQYICYLFTETNIKLLTSVKIPLASMLFPRLMAIASLFLIIPCIIGMFTEPVYIPLFLAVGFTCYLTAWLCLRSNRFFTCIWKKAEAQHEPIAFFRFFIRLFGITAHLSAPILLAGAILTTVISSISLSTATQNNDARNTSPVATSYYNGPSPYGGMRTRNYSPSYMDSLPNTGKTPEAFGLVTILSIVFLCFPVITYFGVCVLSLIPYILDSFKKMPKRKGKEPDYDDDELQESKSCQIR</sequence>
<dbReference type="EMBL" id="AP025943">
    <property type="protein sequence ID" value="BDL43373.1"/>
    <property type="molecule type" value="Genomic_DNA"/>
</dbReference>
<accession>A0ABN6QI13</accession>
<dbReference type="Proteomes" id="UP001062263">
    <property type="component" value="Chromosome"/>
</dbReference>
<evidence type="ECO:0000256" key="1">
    <source>
        <dbReference type="SAM" id="MobiDB-lite"/>
    </source>
</evidence>
<feature type="transmembrane region" description="Helical" evidence="2">
    <location>
        <begin position="136"/>
        <end position="154"/>
    </location>
</feature>
<feature type="transmembrane region" description="Helical" evidence="2">
    <location>
        <begin position="160"/>
        <end position="180"/>
    </location>
</feature>
<dbReference type="InterPro" id="IPR025640">
    <property type="entry name" value="GYF_2"/>
</dbReference>
<keyword evidence="5" id="KW-1185">Reference proteome</keyword>
<evidence type="ECO:0000313" key="4">
    <source>
        <dbReference type="EMBL" id="BDL43373.1"/>
    </source>
</evidence>